<feature type="non-terminal residue" evidence="2">
    <location>
        <position position="1"/>
    </location>
</feature>
<reference evidence="2 3" key="1">
    <citation type="journal article" date="2023" name="Life. Sci Alliance">
        <title>Evolutionary insights into 3D genome organization and epigenetic landscape of Vigna mungo.</title>
        <authorList>
            <person name="Junaid A."/>
            <person name="Singh B."/>
            <person name="Bhatia S."/>
        </authorList>
    </citation>
    <scope>NUCLEOTIDE SEQUENCE [LARGE SCALE GENOMIC DNA]</scope>
    <source>
        <strain evidence="2">Urdbean</strain>
    </source>
</reference>
<name>A0AAQ3N055_VIGMU</name>
<evidence type="ECO:0000256" key="1">
    <source>
        <dbReference type="SAM" id="Phobius"/>
    </source>
</evidence>
<evidence type="ECO:0000313" key="3">
    <source>
        <dbReference type="Proteomes" id="UP001374535"/>
    </source>
</evidence>
<keyword evidence="1" id="KW-0472">Membrane</keyword>
<organism evidence="2 3">
    <name type="scientific">Vigna mungo</name>
    <name type="common">Black gram</name>
    <name type="synonym">Phaseolus mungo</name>
    <dbReference type="NCBI Taxonomy" id="3915"/>
    <lineage>
        <taxon>Eukaryota</taxon>
        <taxon>Viridiplantae</taxon>
        <taxon>Streptophyta</taxon>
        <taxon>Embryophyta</taxon>
        <taxon>Tracheophyta</taxon>
        <taxon>Spermatophyta</taxon>
        <taxon>Magnoliopsida</taxon>
        <taxon>eudicotyledons</taxon>
        <taxon>Gunneridae</taxon>
        <taxon>Pentapetalae</taxon>
        <taxon>rosids</taxon>
        <taxon>fabids</taxon>
        <taxon>Fabales</taxon>
        <taxon>Fabaceae</taxon>
        <taxon>Papilionoideae</taxon>
        <taxon>50 kb inversion clade</taxon>
        <taxon>NPAAA clade</taxon>
        <taxon>indigoferoid/millettioid clade</taxon>
        <taxon>Phaseoleae</taxon>
        <taxon>Vigna</taxon>
    </lineage>
</organism>
<proteinExistence type="predicted"/>
<keyword evidence="3" id="KW-1185">Reference proteome</keyword>
<gene>
    <name evidence="2" type="ORF">V8G54_025970</name>
</gene>
<sequence length="105" mass="11915">IRLSVFFFYIIVTVVSVGEVLFVLYFCFIFLLCVFSLFCDFLIIRKMFGIYEAVKLQCACVQLESFCCVVLLRGWPSRNRRSSYGVTGTPLSLSLSSSSSFSLCL</sequence>
<keyword evidence="1" id="KW-0812">Transmembrane</keyword>
<dbReference type="Proteomes" id="UP001374535">
    <property type="component" value="Chromosome 8"/>
</dbReference>
<evidence type="ECO:0000313" key="2">
    <source>
        <dbReference type="EMBL" id="WVY99900.1"/>
    </source>
</evidence>
<keyword evidence="1" id="KW-1133">Transmembrane helix</keyword>
<accession>A0AAQ3N055</accession>
<feature type="transmembrane region" description="Helical" evidence="1">
    <location>
        <begin position="6"/>
        <end position="39"/>
    </location>
</feature>
<dbReference type="AlphaFoldDB" id="A0AAQ3N055"/>
<dbReference type="EMBL" id="CP144693">
    <property type="protein sequence ID" value="WVY99900.1"/>
    <property type="molecule type" value="Genomic_DNA"/>
</dbReference>
<protein>
    <submittedName>
        <fullName evidence="2">Uncharacterized protein</fullName>
    </submittedName>
</protein>